<dbReference type="AlphaFoldDB" id="A0A840E6B0"/>
<sequence length="427" mass="47732">MKTIAYLFLLFVCSSPLLSQFKLSAEVRPRTEFRNGFKTPRSTDSDPAFFVEQRSRLYLDYAEEKYTFRLVFQDVRLWGEVPQIFKSENGNTFLSEAWGQYNVSPRFSVRAGRQVISYDNERILGGLEWAQQGRRHDALLLQFEDEKKVNRLHVGLAYNADDDRPEPVYLQAPAANFYSVSGNYKSLQYAWFNRTFAEEKGTVSLLALNATLQNADSTHSNKQTLGTYLNYRAGKFTLTGDLYAQTGSQNGQSVGALLAGFSATYPTKATPLTLGVEYISGKDDTDETGRVTSFMPDYGTNHAFNGLMDYFYVGPANGTVGVTDLYLKTKWKLGSAALLAHAHHFLTASEQLDAAGDKLSASMGTEIDLVYVRPLATGVTLHIGYSHLLGTETLTALRPGNEKSNNWAWTMLTFKPTLFESDAKKKK</sequence>
<feature type="signal peptide" evidence="1">
    <location>
        <begin position="1"/>
        <end position="19"/>
    </location>
</feature>
<feature type="chain" id="PRO_5032886516" description="Alginate export domain-containing protein" evidence="1">
    <location>
        <begin position="20"/>
        <end position="427"/>
    </location>
</feature>
<keyword evidence="1" id="KW-0732">Signal</keyword>
<dbReference type="Pfam" id="PF13372">
    <property type="entry name" value="Alginate_exp"/>
    <property type="match status" value="1"/>
</dbReference>
<protein>
    <recommendedName>
        <fullName evidence="2">Alginate export domain-containing protein</fullName>
    </recommendedName>
</protein>
<evidence type="ECO:0000313" key="4">
    <source>
        <dbReference type="Proteomes" id="UP000576209"/>
    </source>
</evidence>
<organism evidence="3 4">
    <name type="scientific">Neolewinella aquimaris</name>
    <dbReference type="NCBI Taxonomy" id="1835722"/>
    <lineage>
        <taxon>Bacteria</taxon>
        <taxon>Pseudomonadati</taxon>
        <taxon>Bacteroidota</taxon>
        <taxon>Saprospiria</taxon>
        <taxon>Saprospirales</taxon>
        <taxon>Lewinellaceae</taxon>
        <taxon>Neolewinella</taxon>
    </lineage>
</organism>
<comment type="caution">
    <text evidence="3">The sequence shown here is derived from an EMBL/GenBank/DDBJ whole genome shotgun (WGS) entry which is preliminary data.</text>
</comment>
<proteinExistence type="predicted"/>
<dbReference type="SUPFAM" id="SSF56935">
    <property type="entry name" value="Porins"/>
    <property type="match status" value="1"/>
</dbReference>
<evidence type="ECO:0000256" key="1">
    <source>
        <dbReference type="SAM" id="SignalP"/>
    </source>
</evidence>
<dbReference type="EMBL" id="JACIFF010000004">
    <property type="protein sequence ID" value="MBB4079155.1"/>
    <property type="molecule type" value="Genomic_DNA"/>
</dbReference>
<gene>
    <name evidence="3" type="ORF">GGR28_001775</name>
</gene>
<feature type="domain" description="Alginate export" evidence="2">
    <location>
        <begin position="22"/>
        <end position="389"/>
    </location>
</feature>
<dbReference type="InterPro" id="IPR025388">
    <property type="entry name" value="Alginate_export_dom"/>
</dbReference>
<dbReference type="RefSeq" id="WP_183495415.1">
    <property type="nucleotide sequence ID" value="NZ_JACIFF010000004.1"/>
</dbReference>
<reference evidence="3 4" key="1">
    <citation type="submission" date="2020-08" db="EMBL/GenBank/DDBJ databases">
        <title>Genomic Encyclopedia of Type Strains, Phase IV (KMG-IV): sequencing the most valuable type-strain genomes for metagenomic binning, comparative biology and taxonomic classification.</title>
        <authorList>
            <person name="Goeker M."/>
        </authorList>
    </citation>
    <scope>NUCLEOTIDE SEQUENCE [LARGE SCALE GENOMIC DNA]</scope>
    <source>
        <strain evidence="3 4">DSM 105137</strain>
    </source>
</reference>
<name>A0A840E6B0_9BACT</name>
<dbReference type="Proteomes" id="UP000576209">
    <property type="component" value="Unassembled WGS sequence"/>
</dbReference>
<keyword evidence="4" id="KW-1185">Reference proteome</keyword>
<evidence type="ECO:0000259" key="2">
    <source>
        <dbReference type="Pfam" id="PF13372"/>
    </source>
</evidence>
<evidence type="ECO:0000313" key="3">
    <source>
        <dbReference type="EMBL" id="MBB4079155.1"/>
    </source>
</evidence>
<accession>A0A840E6B0</accession>